<keyword evidence="3" id="KW-0597">Phosphoprotein</keyword>
<evidence type="ECO:0000313" key="10">
    <source>
        <dbReference type="EnsemblMetazoa" id="CJA04810.1"/>
    </source>
</evidence>
<dbReference type="Pfam" id="PF00076">
    <property type="entry name" value="RRM_1"/>
    <property type="match status" value="2"/>
</dbReference>
<feature type="domain" description="SPOC" evidence="9">
    <location>
        <begin position="365"/>
        <end position="542"/>
    </location>
</feature>
<feature type="domain" description="RRM" evidence="8">
    <location>
        <begin position="252"/>
        <end position="326"/>
    </location>
</feature>
<proteinExistence type="inferred from homology"/>
<dbReference type="InterPro" id="IPR012677">
    <property type="entry name" value="Nucleotide-bd_a/b_plait_sf"/>
</dbReference>
<comment type="similarity">
    <text evidence="2">Belongs to the RRM Spen family.</text>
</comment>
<dbReference type="AlphaFoldDB" id="A0A8R1HRL3"/>
<sequence>MAEERGRAAYRSNSNGLSSYYRERFGSHSPEEYLNLRISGFDERLDREEIKAKLTHEFRKYAPFEIKVVKNPEEDERLAYVNFERNECARKVRYNMMVQLKNVLGKRVQCDPAGILRDQEGKYIPDRFNRAQQGDRRDGGGSGATNNNRNRPTKEPSTWRLKQDDDDATRTLFVGNMPSDVKEREIRHVFETYGKVEEVDIKTPINTDAAYAFVMFQTVDQAIEAKRVEQDRSLRPNGSRMKIGYGKSQVSRKVFVGGLGSWCDKEILQKAFSVHGFIDSIEYDNGDPYAYIYFDSTHSAQEAIRNLRGHSLPGSSRSIMVDYAKDSTTQPDKPQFRKRRASKSPVGANGPRTPPGSPKDVVRSYEELDATYAASWSGKMTLKKTDYPVKFYRIYGAERLVLKLLRDDDDAPLRLMITQRLSLMSQNTLEISIDGEEIPMNQNRKRDLSRLIDSGDVQECLPKKKIRDDTKRAFTFYQYPDGSSFELIKCVTCLELLSYKSGGQHGRHKKQLCSKTFMNNNVAIYVKDLQKSIARYCLSSGSSFRSTESKPFRRMIRECITSVYPSFRQENLQLPGRTAIRTTVIELCEEVIKEIGDKIKTHVAAGNATLVLDFGLHLHNYLSGFISVSDQNTINEEPNLLILPFCFSAMFEMKSAENIRDKLIEAGEKFNLLPDEVLNLNVVTDGAANISSMAK</sequence>
<dbReference type="Gene3D" id="2.40.290.10">
    <property type="match status" value="1"/>
</dbReference>
<keyword evidence="11" id="KW-1185">Reference proteome</keyword>
<evidence type="ECO:0000256" key="4">
    <source>
        <dbReference type="ARBA" id="ARBA00022884"/>
    </source>
</evidence>
<dbReference type="EnsemblMetazoa" id="CJA04810.1">
    <property type="protein sequence ID" value="CJA04810.1"/>
    <property type="gene ID" value="WBGene00124013"/>
</dbReference>
<evidence type="ECO:0000256" key="6">
    <source>
        <dbReference type="PROSITE-ProRule" id="PRU00176"/>
    </source>
</evidence>
<dbReference type="SUPFAM" id="SSF100939">
    <property type="entry name" value="SPOC domain-like"/>
    <property type="match status" value="1"/>
</dbReference>
<evidence type="ECO:0000256" key="7">
    <source>
        <dbReference type="SAM" id="MobiDB-lite"/>
    </source>
</evidence>
<evidence type="ECO:0000259" key="9">
    <source>
        <dbReference type="PROSITE" id="PS50917"/>
    </source>
</evidence>
<name>A0A8R1HRL3_CAEJA</name>
<dbReference type="Proteomes" id="UP000005237">
    <property type="component" value="Unassembled WGS sequence"/>
</dbReference>
<dbReference type="SUPFAM" id="SSF54928">
    <property type="entry name" value="RNA-binding domain, RBD"/>
    <property type="match status" value="3"/>
</dbReference>
<feature type="domain" description="RRM" evidence="8">
    <location>
        <begin position="170"/>
        <end position="248"/>
    </location>
</feature>
<evidence type="ECO:0000256" key="2">
    <source>
        <dbReference type="ARBA" id="ARBA00005387"/>
    </source>
</evidence>
<dbReference type="InterPro" id="IPR016194">
    <property type="entry name" value="SPOC-like_C_dom_sf"/>
</dbReference>
<keyword evidence="4 6" id="KW-0694">RNA-binding</keyword>
<evidence type="ECO:0000256" key="1">
    <source>
        <dbReference type="ARBA" id="ARBA00004123"/>
    </source>
</evidence>
<feature type="region of interest" description="Disordered" evidence="7">
    <location>
        <begin position="121"/>
        <end position="165"/>
    </location>
</feature>
<accession>A0A8R1HRL3</accession>
<evidence type="ECO:0000256" key="5">
    <source>
        <dbReference type="ARBA" id="ARBA00023242"/>
    </source>
</evidence>
<reference evidence="10" key="2">
    <citation type="submission" date="2022-06" db="UniProtKB">
        <authorList>
            <consortium name="EnsemblMetazoa"/>
        </authorList>
    </citation>
    <scope>IDENTIFICATION</scope>
    <source>
        <strain evidence="10">DF5081</strain>
    </source>
</reference>
<evidence type="ECO:0000256" key="3">
    <source>
        <dbReference type="ARBA" id="ARBA00022553"/>
    </source>
</evidence>
<keyword evidence="5" id="KW-0539">Nucleus</keyword>
<feature type="compositionally biased region" description="Basic and acidic residues" evidence="7">
    <location>
        <begin position="121"/>
        <end position="139"/>
    </location>
</feature>
<dbReference type="InterPro" id="IPR010912">
    <property type="entry name" value="SPOC_met"/>
</dbReference>
<dbReference type="PANTHER" id="PTHR23189">
    <property type="entry name" value="RNA RECOGNITION MOTIF-CONTAINING"/>
    <property type="match status" value="1"/>
</dbReference>
<organism evidence="10 11">
    <name type="scientific">Caenorhabditis japonica</name>
    <dbReference type="NCBI Taxonomy" id="281687"/>
    <lineage>
        <taxon>Eukaryota</taxon>
        <taxon>Metazoa</taxon>
        <taxon>Ecdysozoa</taxon>
        <taxon>Nematoda</taxon>
        <taxon>Chromadorea</taxon>
        <taxon>Rhabditida</taxon>
        <taxon>Rhabditina</taxon>
        <taxon>Rhabditomorpha</taxon>
        <taxon>Rhabditoidea</taxon>
        <taxon>Rhabditidae</taxon>
        <taxon>Peloderinae</taxon>
        <taxon>Caenorhabditis</taxon>
    </lineage>
</organism>
<reference evidence="11" key="1">
    <citation type="submission" date="2010-08" db="EMBL/GenBank/DDBJ databases">
        <authorList>
            <consortium name="Caenorhabditis japonica Sequencing Consortium"/>
            <person name="Wilson R.K."/>
        </authorList>
    </citation>
    <scope>NUCLEOTIDE SEQUENCE [LARGE SCALE GENOMIC DNA]</scope>
    <source>
        <strain evidence="11">DF5081</strain>
    </source>
</reference>
<dbReference type="PROSITE" id="PS50917">
    <property type="entry name" value="SPOC"/>
    <property type="match status" value="1"/>
</dbReference>
<dbReference type="GO" id="GO:0005634">
    <property type="term" value="C:nucleus"/>
    <property type="evidence" value="ECO:0007669"/>
    <property type="project" value="UniProtKB-SubCell"/>
</dbReference>
<evidence type="ECO:0000313" key="11">
    <source>
        <dbReference type="Proteomes" id="UP000005237"/>
    </source>
</evidence>
<comment type="subcellular location">
    <subcellularLocation>
        <location evidence="1">Nucleus</location>
    </subcellularLocation>
</comment>
<dbReference type="SMART" id="SM00360">
    <property type="entry name" value="RRM"/>
    <property type="match status" value="3"/>
</dbReference>
<dbReference type="PROSITE" id="PS50102">
    <property type="entry name" value="RRM"/>
    <property type="match status" value="2"/>
</dbReference>
<dbReference type="InterPro" id="IPR000504">
    <property type="entry name" value="RRM_dom"/>
</dbReference>
<dbReference type="Gene3D" id="3.30.70.330">
    <property type="match status" value="2"/>
</dbReference>
<dbReference type="GO" id="GO:0003723">
    <property type="term" value="F:RNA binding"/>
    <property type="evidence" value="ECO:0007669"/>
    <property type="project" value="UniProtKB-UniRule"/>
</dbReference>
<feature type="region of interest" description="Disordered" evidence="7">
    <location>
        <begin position="326"/>
        <end position="361"/>
    </location>
</feature>
<protein>
    <submittedName>
        <fullName evidence="10">Uncharacterized protein</fullName>
    </submittedName>
</protein>
<evidence type="ECO:0000259" key="8">
    <source>
        <dbReference type="PROSITE" id="PS50102"/>
    </source>
</evidence>
<dbReference type="InterPro" id="IPR035979">
    <property type="entry name" value="RBD_domain_sf"/>
</dbReference>